<sequence>MKNKKIELREKVKPFEKAIDKRAYKQILNTFLPFLVLWILAYEGLKVSFWLSLPISIINAGFLVRIFIIFHDCTHQSFFKSHKANKILGTICGIFTHFPFEKWKREHSIHHATSGNLDKRGIGDIWMMTVDEFKTASRWTRFAYRLYRNPFVMFVLGPLFLFLIENRFNNKTVKRKERLNTYLINFSLVVIYLILIFTVGWKALICIQVPILFLSGMLGIWLFYVQHQFEDSYFEEQSKWDYVKSAVEGSSFYKLPRILQWLTGNIGYHHVHHLSPRVPNYSLEQAHNSTPPLHHVTTITLLTSLKCLRFHLFNEKDKSFISFKQFKSMTEN</sequence>
<dbReference type="Pfam" id="PF00487">
    <property type="entry name" value="FA_desaturase"/>
    <property type="match status" value="1"/>
</dbReference>
<evidence type="ECO:0000313" key="3">
    <source>
        <dbReference type="EMBL" id="MED1205569.1"/>
    </source>
</evidence>
<feature type="transmembrane region" description="Helical" evidence="1">
    <location>
        <begin position="146"/>
        <end position="164"/>
    </location>
</feature>
<proteinExistence type="predicted"/>
<dbReference type="PANTHER" id="PTHR19353">
    <property type="entry name" value="FATTY ACID DESATURASE 2"/>
    <property type="match status" value="1"/>
</dbReference>
<dbReference type="PANTHER" id="PTHR19353:SF73">
    <property type="entry name" value="FATTY ACID DESATURASE"/>
    <property type="match status" value="1"/>
</dbReference>
<dbReference type="CDD" id="cd03507">
    <property type="entry name" value="Delta12-FADS-like"/>
    <property type="match status" value="1"/>
</dbReference>
<gene>
    <name evidence="3" type="ORF">P4T90_21275</name>
</gene>
<name>A0ABU6MM45_9BACI</name>
<dbReference type="InterPro" id="IPR012171">
    <property type="entry name" value="Fatty_acid_desaturase"/>
</dbReference>
<feature type="transmembrane region" description="Helical" evidence="1">
    <location>
        <begin position="23"/>
        <end position="41"/>
    </location>
</feature>
<comment type="caution">
    <text evidence="3">The sequence shown here is derived from an EMBL/GenBank/DDBJ whole genome shotgun (WGS) entry which is preliminary data.</text>
</comment>
<evidence type="ECO:0000313" key="4">
    <source>
        <dbReference type="Proteomes" id="UP001341444"/>
    </source>
</evidence>
<keyword evidence="4" id="KW-1185">Reference proteome</keyword>
<feature type="domain" description="Fatty acid desaturase" evidence="2">
    <location>
        <begin position="49"/>
        <end position="288"/>
    </location>
</feature>
<keyword evidence="1" id="KW-0472">Membrane</keyword>
<dbReference type="RefSeq" id="WP_066270825.1">
    <property type="nucleotide sequence ID" value="NZ_JARMAB010000038.1"/>
</dbReference>
<keyword evidence="1" id="KW-0812">Transmembrane</keyword>
<evidence type="ECO:0000259" key="2">
    <source>
        <dbReference type="Pfam" id="PF00487"/>
    </source>
</evidence>
<accession>A0ABU6MM45</accession>
<dbReference type="EMBL" id="JARMAB010000038">
    <property type="protein sequence ID" value="MED1205569.1"/>
    <property type="molecule type" value="Genomic_DNA"/>
</dbReference>
<dbReference type="Proteomes" id="UP001341444">
    <property type="component" value="Unassembled WGS sequence"/>
</dbReference>
<evidence type="ECO:0000256" key="1">
    <source>
        <dbReference type="SAM" id="Phobius"/>
    </source>
</evidence>
<dbReference type="InterPro" id="IPR005804">
    <property type="entry name" value="FA_desaturase_dom"/>
</dbReference>
<reference evidence="3 4" key="1">
    <citation type="submission" date="2023-03" db="EMBL/GenBank/DDBJ databases">
        <title>Bacillus Genome Sequencing.</title>
        <authorList>
            <person name="Dunlap C."/>
        </authorList>
    </citation>
    <scope>NUCLEOTIDE SEQUENCE [LARGE SCALE GENOMIC DNA]</scope>
    <source>
        <strain evidence="3 4">B-23453</strain>
    </source>
</reference>
<protein>
    <submittedName>
        <fullName evidence="3">Fatty acid desaturase</fullName>
    </submittedName>
</protein>
<organism evidence="3 4">
    <name type="scientific">Heyndrickxia acidicola</name>
    <dbReference type="NCBI Taxonomy" id="209389"/>
    <lineage>
        <taxon>Bacteria</taxon>
        <taxon>Bacillati</taxon>
        <taxon>Bacillota</taxon>
        <taxon>Bacilli</taxon>
        <taxon>Bacillales</taxon>
        <taxon>Bacillaceae</taxon>
        <taxon>Heyndrickxia</taxon>
    </lineage>
</organism>
<feature type="transmembrane region" description="Helical" evidence="1">
    <location>
        <begin position="204"/>
        <end position="224"/>
    </location>
</feature>
<keyword evidence="1" id="KW-1133">Transmembrane helix</keyword>
<feature type="transmembrane region" description="Helical" evidence="1">
    <location>
        <begin position="179"/>
        <end position="197"/>
    </location>
</feature>
<feature type="transmembrane region" description="Helical" evidence="1">
    <location>
        <begin position="47"/>
        <end position="70"/>
    </location>
</feature>